<gene>
    <name evidence="7" type="ORF">J5N97_003463</name>
</gene>
<dbReference type="GO" id="GO:0030688">
    <property type="term" value="C:preribosome, small subunit precursor"/>
    <property type="evidence" value="ECO:0007669"/>
    <property type="project" value="InterPro"/>
</dbReference>
<protein>
    <submittedName>
        <fullName evidence="7">Uncharacterized protein</fullName>
    </submittedName>
</protein>
<evidence type="ECO:0000256" key="2">
    <source>
        <dbReference type="ARBA" id="ARBA00006374"/>
    </source>
</evidence>
<evidence type="ECO:0000313" key="8">
    <source>
        <dbReference type="Proteomes" id="UP001085076"/>
    </source>
</evidence>
<organism evidence="7 8">
    <name type="scientific">Dioscorea zingiberensis</name>
    <dbReference type="NCBI Taxonomy" id="325984"/>
    <lineage>
        <taxon>Eukaryota</taxon>
        <taxon>Viridiplantae</taxon>
        <taxon>Streptophyta</taxon>
        <taxon>Embryophyta</taxon>
        <taxon>Tracheophyta</taxon>
        <taxon>Spermatophyta</taxon>
        <taxon>Magnoliopsida</taxon>
        <taxon>Liliopsida</taxon>
        <taxon>Dioscoreales</taxon>
        <taxon>Dioscoreaceae</taxon>
        <taxon>Dioscorea</taxon>
    </lineage>
</organism>
<keyword evidence="8" id="KW-1185">Reference proteome</keyword>
<keyword evidence="3" id="KW-0698">rRNA processing</keyword>
<comment type="similarity">
    <text evidence="2">Belongs to the RRP1 family.</text>
</comment>
<dbReference type="OrthoDB" id="2019504at2759"/>
<evidence type="ECO:0000256" key="4">
    <source>
        <dbReference type="ARBA" id="ARBA00023242"/>
    </source>
</evidence>
<dbReference type="PANTHER" id="PTHR13026">
    <property type="entry name" value="NNP-1 PROTEIN NOVEL NUCLEAR PROTEIN 1 NOP52"/>
    <property type="match status" value="1"/>
</dbReference>
<sequence>MEAAAMDAGEISAPAIARLLASCNTSARGRAVRLFVSWLPAVSPPPSDAELLKIWKGLFYALWHADKPPVQLALASRVASLIESLPVDLSFRYLSALLATLRREWPGIDFLRLDKFYALLRRTIRAVFALLRSRSWDLDLAVNLVTILSEKSLLSSDKHQAQGVNYHVAEIFLDELKEFLPIPLQTLDELLKPFFSVLEKSPDKVLVNKIKSNIFNRLFESGVQFLELAKKGECVETGSDVEKFGKIAFLLGFSKKFFELASSTETLQGNRKVLFGLHEGFLKFEKDLEKSGVTISSDDFDNWNEGEAAQSLETKVEMGGQNKPLKKRKKLQAVFESKEETEVVKGNGTGDVESSKKKKKKKEKNQSVKVSDDVEKKKKKMKNIRLSESATENVVSEPMIEADSGSDCKNVNGDEDNVPEAFNFDESVISNLQKQFEKLKESSSKMELLRVRMEKLSSDHAS</sequence>
<dbReference type="PANTHER" id="PTHR13026:SF0">
    <property type="entry name" value="RIBOSOMAL RNA PROCESSING 1B"/>
    <property type="match status" value="1"/>
</dbReference>
<feature type="coiled-coil region" evidence="5">
    <location>
        <begin position="429"/>
        <end position="459"/>
    </location>
</feature>
<evidence type="ECO:0000256" key="6">
    <source>
        <dbReference type="SAM" id="MobiDB-lite"/>
    </source>
</evidence>
<feature type="region of interest" description="Disordered" evidence="6">
    <location>
        <begin position="340"/>
        <end position="419"/>
    </location>
</feature>
<keyword evidence="5" id="KW-0175">Coiled coil</keyword>
<proteinExistence type="inferred from homology"/>
<reference evidence="7" key="2">
    <citation type="journal article" date="2022" name="Hortic Res">
        <title>The genome of Dioscorea zingiberensis sheds light on the biosynthesis, origin and evolution of the medicinally important diosgenin saponins.</title>
        <authorList>
            <person name="Li Y."/>
            <person name="Tan C."/>
            <person name="Li Z."/>
            <person name="Guo J."/>
            <person name="Li S."/>
            <person name="Chen X."/>
            <person name="Wang C."/>
            <person name="Dai X."/>
            <person name="Yang H."/>
            <person name="Song W."/>
            <person name="Hou L."/>
            <person name="Xu J."/>
            <person name="Tong Z."/>
            <person name="Xu A."/>
            <person name="Yuan X."/>
            <person name="Wang W."/>
            <person name="Yang Q."/>
            <person name="Chen L."/>
            <person name="Sun Z."/>
            <person name="Wang K."/>
            <person name="Pan B."/>
            <person name="Chen J."/>
            <person name="Bao Y."/>
            <person name="Liu F."/>
            <person name="Qi X."/>
            <person name="Gang D.R."/>
            <person name="Wen J."/>
            <person name="Li J."/>
        </authorList>
    </citation>
    <scope>NUCLEOTIDE SEQUENCE</scope>
    <source>
        <strain evidence="7">Dzin_1.0</strain>
    </source>
</reference>
<dbReference type="Proteomes" id="UP001085076">
    <property type="component" value="Miscellaneous, Linkage group lg01"/>
</dbReference>
<evidence type="ECO:0000313" key="7">
    <source>
        <dbReference type="EMBL" id="KAJ0985107.1"/>
    </source>
</evidence>
<evidence type="ECO:0000256" key="3">
    <source>
        <dbReference type="ARBA" id="ARBA00022552"/>
    </source>
</evidence>
<dbReference type="AlphaFoldDB" id="A0A9D5D670"/>
<dbReference type="InterPro" id="IPR010301">
    <property type="entry name" value="RRP1"/>
</dbReference>
<keyword evidence="4" id="KW-0539">Nucleus</keyword>
<dbReference type="Pfam" id="PF05997">
    <property type="entry name" value="Nop52"/>
    <property type="match status" value="1"/>
</dbReference>
<dbReference type="GO" id="GO:0006364">
    <property type="term" value="P:rRNA processing"/>
    <property type="evidence" value="ECO:0007669"/>
    <property type="project" value="UniProtKB-KW"/>
</dbReference>
<feature type="compositionally biased region" description="Basic and acidic residues" evidence="6">
    <location>
        <begin position="364"/>
        <end position="376"/>
    </location>
</feature>
<comment type="caution">
    <text evidence="7">The sequence shown here is derived from an EMBL/GenBank/DDBJ whole genome shotgun (WGS) entry which is preliminary data.</text>
</comment>
<dbReference type="EMBL" id="JAGGNH010000001">
    <property type="protein sequence ID" value="KAJ0985107.1"/>
    <property type="molecule type" value="Genomic_DNA"/>
</dbReference>
<reference evidence="7" key="1">
    <citation type="submission" date="2021-03" db="EMBL/GenBank/DDBJ databases">
        <authorList>
            <person name="Li Z."/>
            <person name="Yang C."/>
        </authorList>
    </citation>
    <scope>NUCLEOTIDE SEQUENCE</scope>
    <source>
        <strain evidence="7">Dzin_1.0</strain>
        <tissue evidence="7">Leaf</tissue>
    </source>
</reference>
<name>A0A9D5D670_9LILI</name>
<evidence type="ECO:0000256" key="1">
    <source>
        <dbReference type="ARBA" id="ARBA00004123"/>
    </source>
</evidence>
<evidence type="ECO:0000256" key="5">
    <source>
        <dbReference type="SAM" id="Coils"/>
    </source>
</evidence>
<comment type="subcellular location">
    <subcellularLocation>
        <location evidence="1">Nucleus</location>
    </subcellularLocation>
</comment>
<dbReference type="GO" id="GO:0005634">
    <property type="term" value="C:nucleus"/>
    <property type="evidence" value="ECO:0007669"/>
    <property type="project" value="UniProtKB-SubCell"/>
</dbReference>
<accession>A0A9D5D670</accession>